<evidence type="ECO:0000313" key="4">
    <source>
        <dbReference type="Proteomes" id="UP000078272"/>
    </source>
</evidence>
<feature type="domain" description="SpoVT-AbrB" evidence="2">
    <location>
        <begin position="3"/>
        <end position="48"/>
    </location>
</feature>
<dbReference type="SMART" id="SM00966">
    <property type="entry name" value="SpoVT_AbrB"/>
    <property type="match status" value="1"/>
</dbReference>
<organism evidence="3 4">
    <name type="scientific">Aureimonas ureilytica</name>
    <dbReference type="NCBI Taxonomy" id="401562"/>
    <lineage>
        <taxon>Bacteria</taxon>
        <taxon>Pseudomonadati</taxon>
        <taxon>Pseudomonadota</taxon>
        <taxon>Alphaproteobacteria</taxon>
        <taxon>Hyphomicrobiales</taxon>
        <taxon>Aurantimonadaceae</taxon>
        <taxon>Aureimonas</taxon>
    </lineage>
</organism>
<accession>A0A175R6J1</accession>
<reference evidence="3 4" key="1">
    <citation type="journal article" date="2016" name="Front. Microbiol.">
        <title>Genomic Resource of Rice Seed Associated Bacteria.</title>
        <authorList>
            <person name="Midha S."/>
            <person name="Bansal K."/>
            <person name="Sharma S."/>
            <person name="Kumar N."/>
            <person name="Patil P.P."/>
            <person name="Chaudhry V."/>
            <person name="Patil P.B."/>
        </authorList>
    </citation>
    <scope>NUCLEOTIDE SEQUENCE [LARGE SCALE GENOMIC DNA]</scope>
    <source>
        <strain evidence="3 4">NS226</strain>
    </source>
</reference>
<dbReference type="Pfam" id="PF04014">
    <property type="entry name" value="MazE_antitoxin"/>
    <property type="match status" value="1"/>
</dbReference>
<dbReference type="AlphaFoldDB" id="A0A175R6J1"/>
<dbReference type="PATRIC" id="fig|401562.3.peg.3514"/>
<dbReference type="STRING" id="401562.NS365_22695"/>
<dbReference type="PROSITE" id="PS51740">
    <property type="entry name" value="SPOVT_ABRB"/>
    <property type="match status" value="1"/>
</dbReference>
<dbReference type="InterPro" id="IPR037914">
    <property type="entry name" value="SpoVT-AbrB_sf"/>
</dbReference>
<protein>
    <recommendedName>
        <fullName evidence="2">SpoVT-AbrB domain-containing protein</fullName>
    </recommendedName>
</protein>
<evidence type="ECO:0000256" key="1">
    <source>
        <dbReference type="PROSITE-ProRule" id="PRU01076"/>
    </source>
</evidence>
<comment type="caution">
    <text evidence="3">The sequence shown here is derived from an EMBL/GenBank/DDBJ whole genome shotgun (WGS) entry which is preliminary data.</text>
</comment>
<name>A0A175R6J1_9HYPH</name>
<gene>
    <name evidence="3" type="ORF">NS226_17870</name>
</gene>
<evidence type="ECO:0000259" key="2">
    <source>
        <dbReference type="PROSITE" id="PS51740"/>
    </source>
</evidence>
<sequence>MVVYELPLQDNGRIVLPAALRKALGLTKGDKVLVEAEGDQFTLTTARLRRKRAQEIAKKYAQPGVSIVEEFLQEKRAEAARENEESAHSSEVSGS</sequence>
<dbReference type="Proteomes" id="UP000078272">
    <property type="component" value="Unassembled WGS sequence"/>
</dbReference>
<dbReference type="EMBL" id="LDPZ01000049">
    <property type="protein sequence ID" value="KTQ86449.1"/>
    <property type="molecule type" value="Genomic_DNA"/>
</dbReference>
<dbReference type="GO" id="GO:0003677">
    <property type="term" value="F:DNA binding"/>
    <property type="evidence" value="ECO:0007669"/>
    <property type="project" value="UniProtKB-UniRule"/>
</dbReference>
<keyword evidence="1" id="KW-0238">DNA-binding</keyword>
<dbReference type="SUPFAM" id="SSF89447">
    <property type="entry name" value="AbrB/MazE/MraZ-like"/>
    <property type="match status" value="1"/>
</dbReference>
<evidence type="ECO:0000313" key="3">
    <source>
        <dbReference type="EMBL" id="KTQ86449.1"/>
    </source>
</evidence>
<dbReference type="NCBIfam" id="TIGR01439">
    <property type="entry name" value="lp_hng_hel_AbrB"/>
    <property type="match status" value="1"/>
</dbReference>
<dbReference type="Gene3D" id="2.10.260.10">
    <property type="match status" value="1"/>
</dbReference>
<dbReference type="InterPro" id="IPR007159">
    <property type="entry name" value="SpoVT-AbrB_dom"/>
</dbReference>
<proteinExistence type="predicted"/>